<sequence length="112" mass="12260">MFDIHKRLHERRLPLTPAKAKTKTKTITKLWQQDRRVLAELAACKANGKPTHTELDKLRTATRVILKIPGGEFAAPASAPAPAPAPAHSLSEEQLAVAQAGAVELIKSLLRW</sequence>
<evidence type="ECO:0000313" key="1">
    <source>
        <dbReference type="EMBL" id="KAF2963909.1"/>
    </source>
</evidence>
<organism evidence="1 2">
    <name type="scientific">Xylaria multiplex</name>
    <dbReference type="NCBI Taxonomy" id="323545"/>
    <lineage>
        <taxon>Eukaryota</taxon>
        <taxon>Fungi</taxon>
        <taxon>Dikarya</taxon>
        <taxon>Ascomycota</taxon>
        <taxon>Pezizomycotina</taxon>
        <taxon>Sordariomycetes</taxon>
        <taxon>Xylariomycetidae</taxon>
        <taxon>Xylariales</taxon>
        <taxon>Xylariaceae</taxon>
        <taxon>Xylaria</taxon>
    </lineage>
</organism>
<evidence type="ECO:0000313" key="2">
    <source>
        <dbReference type="Proteomes" id="UP000481858"/>
    </source>
</evidence>
<accession>A0A7C8IHM4</accession>
<keyword evidence="2" id="KW-1185">Reference proteome</keyword>
<name>A0A7C8IHM4_9PEZI</name>
<reference evidence="1 2" key="1">
    <citation type="submission" date="2019-12" db="EMBL/GenBank/DDBJ databases">
        <title>Draft genome sequence of the ascomycete Xylaria multiplex DSM 110363.</title>
        <authorList>
            <person name="Buettner E."/>
            <person name="Kellner H."/>
        </authorList>
    </citation>
    <scope>NUCLEOTIDE SEQUENCE [LARGE SCALE GENOMIC DNA]</scope>
    <source>
        <strain evidence="1 2">DSM 110363</strain>
    </source>
</reference>
<dbReference type="AlphaFoldDB" id="A0A7C8IHM4"/>
<dbReference type="InParanoid" id="A0A7C8IHM4"/>
<proteinExistence type="predicted"/>
<dbReference type="EMBL" id="WUBL01000175">
    <property type="protein sequence ID" value="KAF2963909.1"/>
    <property type="molecule type" value="Genomic_DNA"/>
</dbReference>
<dbReference type="Proteomes" id="UP000481858">
    <property type="component" value="Unassembled WGS sequence"/>
</dbReference>
<protein>
    <submittedName>
        <fullName evidence="1">Uncharacterized protein</fullName>
    </submittedName>
</protein>
<comment type="caution">
    <text evidence="1">The sequence shown here is derived from an EMBL/GenBank/DDBJ whole genome shotgun (WGS) entry which is preliminary data.</text>
</comment>
<gene>
    <name evidence="1" type="ORF">GQX73_g9676</name>
</gene>